<comment type="caution">
    <text evidence="3">The sequence shown here is derived from an EMBL/GenBank/DDBJ whole genome shotgun (WGS) entry which is preliminary data.</text>
</comment>
<name>A0AAN9T683_9HEMI</name>
<dbReference type="EMBL" id="JBBCAQ010000037">
    <property type="protein sequence ID" value="KAK7573816.1"/>
    <property type="molecule type" value="Genomic_DNA"/>
</dbReference>
<evidence type="ECO:0000256" key="1">
    <source>
        <dbReference type="SAM" id="MobiDB-lite"/>
    </source>
</evidence>
<organism evidence="3 4">
    <name type="scientific">Parthenolecanium corni</name>
    <dbReference type="NCBI Taxonomy" id="536013"/>
    <lineage>
        <taxon>Eukaryota</taxon>
        <taxon>Metazoa</taxon>
        <taxon>Ecdysozoa</taxon>
        <taxon>Arthropoda</taxon>
        <taxon>Hexapoda</taxon>
        <taxon>Insecta</taxon>
        <taxon>Pterygota</taxon>
        <taxon>Neoptera</taxon>
        <taxon>Paraneoptera</taxon>
        <taxon>Hemiptera</taxon>
        <taxon>Sternorrhyncha</taxon>
        <taxon>Coccoidea</taxon>
        <taxon>Coccidae</taxon>
        <taxon>Parthenolecanium</taxon>
    </lineage>
</organism>
<dbReference type="AlphaFoldDB" id="A0AAN9T683"/>
<dbReference type="Proteomes" id="UP001367676">
    <property type="component" value="Unassembled WGS sequence"/>
</dbReference>
<protein>
    <submittedName>
        <fullName evidence="3">Uncharacterized protein</fullName>
    </submittedName>
</protein>
<keyword evidence="4" id="KW-1185">Reference proteome</keyword>
<proteinExistence type="predicted"/>
<evidence type="ECO:0000313" key="3">
    <source>
        <dbReference type="EMBL" id="KAK7573816.1"/>
    </source>
</evidence>
<keyword evidence="2" id="KW-1133">Transmembrane helix</keyword>
<reference evidence="3 4" key="1">
    <citation type="submission" date="2024-03" db="EMBL/GenBank/DDBJ databases">
        <title>Adaptation during the transition from Ophiocordyceps entomopathogen to insect associate is accompanied by gene loss and intensified selection.</title>
        <authorList>
            <person name="Ward C.M."/>
            <person name="Onetto C.A."/>
            <person name="Borneman A.R."/>
        </authorList>
    </citation>
    <scope>NUCLEOTIDE SEQUENCE [LARGE SCALE GENOMIC DNA]</scope>
    <source>
        <strain evidence="3">AWRI1</strain>
        <tissue evidence="3">Single Adult Female</tissue>
    </source>
</reference>
<feature type="region of interest" description="Disordered" evidence="1">
    <location>
        <begin position="373"/>
        <end position="407"/>
    </location>
</feature>
<sequence length="407" mass="45930">MTSASVQAAVYVREKQRLRLNKKNNLNKGRFELPTHIATRDIAPFPTYPPQTWGKSPSAWLEREKKGEFSPCIDIEPSLIGHGKLKISDAHRKWSKKNNKLHEPSFGGSSSDDLRGGLHRQYDAAANMLLYIGLCAVALGLVIAFVGTGEKGFKTVQLRLIGPTMIGCGSFCCFLRILFCFCPTRCMRKRFKHRHKNQCGGMAGAIPLSEHRLISDPRARLEYYKHLPFHGQVTRNFLLYDEMQQQTAAAKSTGAIKKRVSIKNENHVIDDAASDSLSTLRELSPLHEEDLIDFQQSSNSFENLPSLDSSLEYLHEQLKDDVVPSTAKEPMFNTEEQLQQLRSTLTFRDSTDQFADSRLTISYDDFELQEDLKFGTKDTDKQQGKDEENPTLSQGLVLSAGMLEKKN</sequence>
<feature type="transmembrane region" description="Helical" evidence="2">
    <location>
        <begin position="160"/>
        <end position="182"/>
    </location>
</feature>
<gene>
    <name evidence="3" type="ORF">V9T40_011007</name>
</gene>
<evidence type="ECO:0000313" key="4">
    <source>
        <dbReference type="Proteomes" id="UP001367676"/>
    </source>
</evidence>
<feature type="compositionally biased region" description="Basic and acidic residues" evidence="1">
    <location>
        <begin position="373"/>
        <end position="388"/>
    </location>
</feature>
<keyword evidence="2" id="KW-0812">Transmembrane</keyword>
<accession>A0AAN9T683</accession>
<feature type="transmembrane region" description="Helical" evidence="2">
    <location>
        <begin position="128"/>
        <end position="148"/>
    </location>
</feature>
<evidence type="ECO:0000256" key="2">
    <source>
        <dbReference type="SAM" id="Phobius"/>
    </source>
</evidence>
<keyword evidence="2" id="KW-0472">Membrane</keyword>